<evidence type="ECO:0000259" key="10">
    <source>
        <dbReference type="Pfam" id="PF05209"/>
    </source>
</evidence>
<keyword evidence="3 7" id="KW-0717">Septation</keyword>
<gene>
    <name evidence="7 11" type="primary">minC</name>
    <name evidence="11" type="ORF">KTAU_37530</name>
</gene>
<dbReference type="InterPro" id="IPR016098">
    <property type="entry name" value="CAP/MinC_C"/>
</dbReference>
<accession>A0A5J4KEV5</accession>
<keyword evidence="12" id="KW-1185">Reference proteome</keyword>
<dbReference type="AlphaFoldDB" id="A0A5J4KEV5"/>
<dbReference type="EMBL" id="BKZV01000006">
    <property type="protein sequence ID" value="GER85117.1"/>
    <property type="molecule type" value="Genomic_DNA"/>
</dbReference>
<evidence type="ECO:0000313" key="11">
    <source>
        <dbReference type="EMBL" id="GER85117.1"/>
    </source>
</evidence>
<dbReference type="PANTHER" id="PTHR34108">
    <property type="entry name" value="SEPTUM SITE-DETERMINING PROTEIN MINC"/>
    <property type="match status" value="1"/>
</dbReference>
<feature type="domain" description="Septum formation inhibitor MinC N-terminal" evidence="10">
    <location>
        <begin position="46"/>
        <end position="115"/>
    </location>
</feature>
<protein>
    <recommendedName>
        <fullName evidence="7">Probable septum site-determining protein MinC</fullName>
    </recommendedName>
</protein>
<evidence type="ECO:0000259" key="9">
    <source>
        <dbReference type="Pfam" id="PF03775"/>
    </source>
</evidence>
<keyword evidence="4 7" id="KW-0131">Cell cycle</keyword>
<dbReference type="InterPro" id="IPR007874">
    <property type="entry name" value="MinC_N"/>
</dbReference>
<feature type="domain" description="Septum formation inhibitor MinC C-terminal" evidence="9">
    <location>
        <begin position="188"/>
        <end position="286"/>
    </location>
</feature>
<feature type="compositionally biased region" description="Polar residues" evidence="8">
    <location>
        <begin position="1"/>
        <end position="13"/>
    </location>
</feature>
<comment type="subunit">
    <text evidence="6 7">Interacts with MinD and FtsZ.</text>
</comment>
<organism evidence="11 12">
    <name type="scientific">Thermogemmatispora aurantia</name>
    <dbReference type="NCBI Taxonomy" id="2045279"/>
    <lineage>
        <taxon>Bacteria</taxon>
        <taxon>Bacillati</taxon>
        <taxon>Chloroflexota</taxon>
        <taxon>Ktedonobacteria</taxon>
        <taxon>Thermogemmatisporales</taxon>
        <taxon>Thermogemmatisporaceae</taxon>
        <taxon>Thermogemmatispora</taxon>
    </lineage>
</organism>
<dbReference type="GO" id="GO:0000902">
    <property type="term" value="P:cell morphogenesis"/>
    <property type="evidence" value="ECO:0007669"/>
    <property type="project" value="InterPro"/>
</dbReference>
<name>A0A5J4KEV5_9CHLR</name>
<dbReference type="InterPro" id="IPR013033">
    <property type="entry name" value="MinC"/>
</dbReference>
<evidence type="ECO:0000313" key="12">
    <source>
        <dbReference type="Proteomes" id="UP000334820"/>
    </source>
</evidence>
<dbReference type="GO" id="GO:0000917">
    <property type="term" value="P:division septum assembly"/>
    <property type="evidence" value="ECO:0007669"/>
    <property type="project" value="UniProtKB-KW"/>
</dbReference>
<evidence type="ECO:0000256" key="2">
    <source>
        <dbReference type="ARBA" id="ARBA00022618"/>
    </source>
</evidence>
<dbReference type="Gene3D" id="3.30.160.540">
    <property type="match status" value="1"/>
</dbReference>
<dbReference type="NCBIfam" id="TIGR01222">
    <property type="entry name" value="minC"/>
    <property type="match status" value="1"/>
</dbReference>
<proteinExistence type="inferred from homology"/>
<evidence type="ECO:0000256" key="4">
    <source>
        <dbReference type="ARBA" id="ARBA00023306"/>
    </source>
</evidence>
<dbReference type="GO" id="GO:1901891">
    <property type="term" value="P:regulation of cell septum assembly"/>
    <property type="evidence" value="ECO:0007669"/>
    <property type="project" value="InterPro"/>
</dbReference>
<evidence type="ECO:0000256" key="6">
    <source>
        <dbReference type="ARBA" id="ARBA00046874"/>
    </source>
</evidence>
<dbReference type="Proteomes" id="UP000334820">
    <property type="component" value="Unassembled WGS sequence"/>
</dbReference>
<evidence type="ECO:0000256" key="3">
    <source>
        <dbReference type="ARBA" id="ARBA00023210"/>
    </source>
</evidence>
<dbReference type="GO" id="GO:0051302">
    <property type="term" value="P:regulation of cell division"/>
    <property type="evidence" value="ECO:0007669"/>
    <property type="project" value="InterPro"/>
</dbReference>
<reference evidence="11 12" key="1">
    <citation type="journal article" date="2019" name="Int. J. Syst. Evol. Microbiol.">
        <title>Thermogemmatispora aurantia sp. nov. and Thermogemmatispora argillosa sp. nov., within the class Ktedonobacteria, and emended description of the genus Thermogemmatispora.</title>
        <authorList>
            <person name="Zheng Y."/>
            <person name="Wang C.M."/>
            <person name="Sakai Y."/>
            <person name="Abe K."/>
            <person name="Yokota A."/>
            <person name="Yabe S."/>
        </authorList>
    </citation>
    <scope>NUCLEOTIDE SEQUENCE [LARGE SCALE GENOMIC DNA]</scope>
    <source>
        <strain evidence="11 12">A1-2</strain>
    </source>
</reference>
<comment type="caution">
    <text evidence="11">The sequence shown here is derived from an EMBL/GenBank/DDBJ whole genome shotgun (WGS) entry which is preliminary data.</text>
</comment>
<keyword evidence="2 7" id="KW-0132">Cell division</keyword>
<dbReference type="Pfam" id="PF05209">
    <property type="entry name" value="MinC_N"/>
    <property type="match status" value="1"/>
</dbReference>
<dbReference type="Pfam" id="PF03775">
    <property type="entry name" value="MinC_C"/>
    <property type="match status" value="1"/>
</dbReference>
<dbReference type="PANTHER" id="PTHR34108:SF1">
    <property type="entry name" value="SEPTUM SITE-DETERMINING PROTEIN MINC"/>
    <property type="match status" value="1"/>
</dbReference>
<feature type="region of interest" description="Disordered" evidence="8">
    <location>
        <begin position="1"/>
        <end position="22"/>
    </location>
</feature>
<evidence type="ECO:0000256" key="8">
    <source>
        <dbReference type="SAM" id="MobiDB-lite"/>
    </source>
</evidence>
<sequence length="296" mass="31889">MSAQGSAERATSSARDRLKRAGEASSWFVAGEVERKEERPSAQGQIAIKGTRHGLLLTLEPETPFSELLQALAERLAEAPDFFRGATLTVDTRQRMLQAGERVQLENLLAHYRMSIASLEQVAGMRRGGLGEGARLGLGVNGGPAYTATGPYASYSPYERTGAGAVTVDLGLTTGQRDPRESDDTLFLRRTVRSGQAIHHHSNIVVLGDVNPGAEVVAGGDVIVWGVLRGMVHAGYPDNEQALVCALLLAPVQLRIAHLLSRPPEGLEVQPRPEVASIRQGQIVVETWLNGRPPRK</sequence>
<evidence type="ECO:0000256" key="1">
    <source>
        <dbReference type="ARBA" id="ARBA00006291"/>
    </source>
</evidence>
<evidence type="ECO:0000256" key="5">
    <source>
        <dbReference type="ARBA" id="ARBA00025606"/>
    </source>
</evidence>
<dbReference type="HAMAP" id="MF_00267">
    <property type="entry name" value="MinC"/>
    <property type="match status" value="1"/>
</dbReference>
<comment type="function">
    <text evidence="5 7">Cell division inhibitor that blocks the formation of polar Z ring septums. Rapidly oscillates between the poles of the cell to destabilize FtsZ filaments that have formed before they mature into polar Z rings. Prevents FtsZ polymerization.</text>
</comment>
<dbReference type="InterPro" id="IPR036145">
    <property type="entry name" value="MinC_C_sf"/>
</dbReference>
<dbReference type="InterPro" id="IPR005526">
    <property type="entry name" value="Septum_form_inhib_MinC_C"/>
</dbReference>
<evidence type="ECO:0000256" key="7">
    <source>
        <dbReference type="HAMAP-Rule" id="MF_00267"/>
    </source>
</evidence>
<comment type="similarity">
    <text evidence="1 7">Belongs to the MinC family.</text>
</comment>
<dbReference type="Gene3D" id="2.160.20.70">
    <property type="match status" value="1"/>
</dbReference>
<dbReference type="SUPFAM" id="SSF63848">
    <property type="entry name" value="Cell-division inhibitor MinC, C-terminal domain"/>
    <property type="match status" value="1"/>
</dbReference>
<dbReference type="RefSeq" id="WP_170293410.1">
    <property type="nucleotide sequence ID" value="NZ_BKZV01000006.1"/>
</dbReference>